<keyword evidence="7 11" id="KW-0067">ATP-binding</keyword>
<dbReference type="CDD" id="cd00063">
    <property type="entry name" value="FN3"/>
    <property type="match status" value="3"/>
</dbReference>
<comment type="catalytic activity">
    <reaction evidence="10">
        <text>L-tyrosyl-[protein] + ATP = O-phospho-L-tyrosyl-[protein] + ADP + H(+)</text>
        <dbReference type="Rhea" id="RHEA:10596"/>
        <dbReference type="Rhea" id="RHEA-COMP:10136"/>
        <dbReference type="Rhea" id="RHEA-COMP:20101"/>
        <dbReference type="ChEBI" id="CHEBI:15378"/>
        <dbReference type="ChEBI" id="CHEBI:30616"/>
        <dbReference type="ChEBI" id="CHEBI:46858"/>
        <dbReference type="ChEBI" id="CHEBI:61978"/>
        <dbReference type="ChEBI" id="CHEBI:456216"/>
        <dbReference type="EC" id="2.7.10.1"/>
    </reaction>
</comment>
<dbReference type="EC" id="2.7.10.1" evidence="2"/>
<keyword evidence="3" id="KW-0597">Phosphoprotein</keyword>
<evidence type="ECO:0000256" key="8">
    <source>
        <dbReference type="ARBA" id="ARBA00023137"/>
    </source>
</evidence>
<dbReference type="PROSITE" id="PS50853">
    <property type="entry name" value="FN3"/>
    <property type="match status" value="3"/>
</dbReference>
<dbReference type="PANTHER" id="PTHR24416">
    <property type="entry name" value="TYROSINE-PROTEIN KINASE RECEPTOR"/>
    <property type="match status" value="1"/>
</dbReference>
<feature type="domain" description="Protein kinase" evidence="14">
    <location>
        <begin position="517"/>
        <end position="765"/>
    </location>
</feature>
<evidence type="ECO:0000256" key="9">
    <source>
        <dbReference type="ARBA" id="ARBA00023180"/>
    </source>
</evidence>
<dbReference type="Gene3D" id="3.30.200.20">
    <property type="entry name" value="Phosphorylase Kinase, domain 1"/>
    <property type="match status" value="1"/>
</dbReference>
<gene>
    <name evidence="16" type="primary">Insrr_1</name>
    <name evidence="16" type="ORF">GTO93_0002317</name>
</gene>
<evidence type="ECO:0000256" key="7">
    <source>
        <dbReference type="ARBA" id="ARBA00022840"/>
    </source>
</evidence>
<feature type="domain" description="Fibronectin type-III" evidence="15">
    <location>
        <begin position="2"/>
        <end position="122"/>
    </location>
</feature>
<dbReference type="Pfam" id="PF00041">
    <property type="entry name" value="fn3"/>
    <property type="match status" value="1"/>
</dbReference>
<dbReference type="InterPro" id="IPR000719">
    <property type="entry name" value="Prot_kinase_dom"/>
</dbReference>
<keyword evidence="13" id="KW-1133">Transmembrane helix</keyword>
<dbReference type="InterPro" id="IPR013783">
    <property type="entry name" value="Ig-like_fold"/>
</dbReference>
<feature type="compositionally biased region" description="Low complexity" evidence="12">
    <location>
        <begin position="790"/>
        <end position="802"/>
    </location>
</feature>
<evidence type="ECO:0000256" key="13">
    <source>
        <dbReference type="SAM" id="Phobius"/>
    </source>
</evidence>
<keyword evidence="13" id="KW-0472">Membrane</keyword>
<dbReference type="Gene3D" id="1.10.510.10">
    <property type="entry name" value="Transferase(Phosphotransferase) domain 1"/>
    <property type="match status" value="1"/>
</dbReference>
<feature type="region of interest" description="Disordered" evidence="12">
    <location>
        <begin position="249"/>
        <end position="289"/>
    </location>
</feature>
<dbReference type="InterPro" id="IPR002011">
    <property type="entry name" value="Tyr_kinase_rcpt_2_CS"/>
</dbReference>
<sequence length="832" mass="94138">GKSGVLRFVSNMTESSRIILWWERYEPLDHRDMLSFIVYYRESAFQNVTEWVGQDACGSNSWNVVDVDLPLSSGQDPQVMLSGLTPWTQYAIFIRAITLSTAEDGHNHGAKSRVAYIRTRPAAPSVPLDVLSMSNCSSQLVVRWKPPTHPNGNITYYLVRWQRQAEDSELYISDYCNKGLRLPTSTADSQFDSEDGEPERDREERCSSCPKTQAELALEAEEFSFQKKFENFLHNSIFMPKTPWRVKSVNKSPVRQSNKKRRDAQWVGANATLSGSGGNVTTPPQPEENQFPVQEDKVFQRDRALITGLHHFTVYRIDIHACNHAAHLVGCSAATFVFGRTRPRLYADNIPGRVTWELTGKNTILLKWGAPPSPNGLILKYQIRYTKYRREQEEEFEAVECVPRPLYELHQGHYIKRLQPGNYSAIVRATSLSGNGSWSEPVEFYITGPEETLPLSALLLMPVALVVFIGLPMIFMYLYYAKRNNPGSTLYASVNPEYLNASDIYVPDEWEVERDTVTVIRELGQGSFGMVYEGVVRGLRPDEGQPRRVALKAVNESATVRERIEFLQEASVMKAFHCHHVVQLLGVVSKGQPTLVIMELMTRGDLKSYLRSLRPCSELSPLSPPAPLCVLFVSLNCPLCCVPDFGMTRDIYETDYYRKGGKGLLPVRWMPPEALKDGIFTTRADVWSFGVVLWEIVTLAEQPYQGMSNEQVLHYVMDNGTLERPENCPDVILELMTWCWQYNNKERPSFNQVLHRLKDQLDPSFRSVSFYYSPANRSRGAESGEGEGAGSSSQSATPRTTPALPPRKTRSSSPLPPGSENGELRREHSCQE</sequence>
<feature type="region of interest" description="Disordered" evidence="12">
    <location>
        <begin position="186"/>
        <end position="208"/>
    </location>
</feature>
<dbReference type="InterPro" id="IPR036116">
    <property type="entry name" value="FN3_sf"/>
</dbReference>
<keyword evidence="5 11" id="KW-0547">Nucleotide-binding</keyword>
<dbReference type="PROSITE" id="PS00239">
    <property type="entry name" value="RECEPTOR_TYR_KIN_II"/>
    <property type="match status" value="1"/>
</dbReference>
<dbReference type="SUPFAM" id="SSF56112">
    <property type="entry name" value="Protein kinase-like (PK-like)"/>
    <property type="match status" value="1"/>
</dbReference>
<dbReference type="Gene3D" id="2.60.40.10">
    <property type="entry name" value="Immunoglobulins"/>
    <property type="match status" value="4"/>
</dbReference>
<evidence type="ECO:0000259" key="14">
    <source>
        <dbReference type="PROSITE" id="PS50011"/>
    </source>
</evidence>
<evidence type="ECO:0000256" key="1">
    <source>
        <dbReference type="ARBA" id="ARBA00004479"/>
    </source>
</evidence>
<evidence type="ECO:0000256" key="11">
    <source>
        <dbReference type="PROSITE-ProRule" id="PRU10141"/>
    </source>
</evidence>
<organism evidence="16 17">
    <name type="scientific">Polyodon spathula</name>
    <name type="common">North American paddlefish</name>
    <name type="synonym">Squalus spathula</name>
    <dbReference type="NCBI Taxonomy" id="7913"/>
    <lineage>
        <taxon>Eukaryota</taxon>
        <taxon>Metazoa</taxon>
        <taxon>Chordata</taxon>
        <taxon>Craniata</taxon>
        <taxon>Vertebrata</taxon>
        <taxon>Euteleostomi</taxon>
        <taxon>Actinopterygii</taxon>
        <taxon>Chondrostei</taxon>
        <taxon>Acipenseriformes</taxon>
        <taxon>Polyodontidae</taxon>
        <taxon>Polyodon</taxon>
    </lineage>
</organism>
<comment type="caution">
    <text evidence="16">The sequence shown here is derived from an EMBL/GenBank/DDBJ whole genome shotgun (WGS) entry which is preliminary data.</text>
</comment>
<dbReference type="InterPro" id="IPR017441">
    <property type="entry name" value="Protein_kinase_ATP_BS"/>
</dbReference>
<dbReference type="Pfam" id="PF07714">
    <property type="entry name" value="PK_Tyr_Ser-Thr"/>
    <property type="match status" value="2"/>
</dbReference>
<dbReference type="InterPro" id="IPR003961">
    <property type="entry name" value="FN3_dom"/>
</dbReference>
<keyword evidence="13" id="KW-0812">Transmembrane</keyword>
<dbReference type="SUPFAM" id="SSF49265">
    <property type="entry name" value="Fibronectin type III"/>
    <property type="match status" value="3"/>
</dbReference>
<evidence type="ECO:0000259" key="15">
    <source>
        <dbReference type="PROSITE" id="PS50853"/>
    </source>
</evidence>
<keyword evidence="9" id="KW-0325">Glycoprotein</keyword>
<feature type="region of interest" description="Disordered" evidence="12">
    <location>
        <begin position="776"/>
        <end position="832"/>
    </location>
</feature>
<feature type="binding site" evidence="11">
    <location>
        <position position="552"/>
    </location>
    <ligand>
        <name>ATP</name>
        <dbReference type="ChEBI" id="CHEBI:30616"/>
    </ligand>
</feature>
<proteinExistence type="predicted"/>
<accession>A0ABS2Y2W6</accession>
<keyword evidence="8" id="KW-0829">Tyrosine-protein kinase</keyword>
<keyword evidence="17" id="KW-1185">Reference proteome</keyword>
<dbReference type="PROSITE" id="PS50011">
    <property type="entry name" value="PROTEIN_KINASE_DOM"/>
    <property type="match status" value="1"/>
</dbReference>
<comment type="subcellular location">
    <subcellularLocation>
        <location evidence="1">Membrane</location>
        <topology evidence="1">Single-pass type I membrane protein</topology>
    </subcellularLocation>
</comment>
<dbReference type="PROSITE" id="PS00107">
    <property type="entry name" value="PROTEIN_KINASE_ATP"/>
    <property type="match status" value="1"/>
</dbReference>
<reference evidence="16" key="1">
    <citation type="journal article" date="2021" name="Cell">
        <title>Tracing the genetic footprints of vertebrate landing in non-teleost ray-finned fishes.</title>
        <authorList>
            <person name="Bi X."/>
            <person name="Wang K."/>
            <person name="Yang L."/>
            <person name="Pan H."/>
            <person name="Jiang H."/>
            <person name="Wei Q."/>
            <person name="Fang M."/>
            <person name="Yu H."/>
            <person name="Zhu C."/>
            <person name="Cai Y."/>
            <person name="He Y."/>
            <person name="Gan X."/>
            <person name="Zeng H."/>
            <person name="Yu D."/>
            <person name="Zhu Y."/>
            <person name="Jiang H."/>
            <person name="Qiu Q."/>
            <person name="Yang H."/>
            <person name="Zhang Y.E."/>
            <person name="Wang W."/>
            <person name="Zhu M."/>
            <person name="He S."/>
            <person name="Zhang G."/>
        </authorList>
    </citation>
    <scope>NUCLEOTIDE SEQUENCE</scope>
    <source>
        <strain evidence="16">Pddl_001</strain>
    </source>
</reference>
<evidence type="ECO:0000256" key="10">
    <source>
        <dbReference type="ARBA" id="ARBA00051243"/>
    </source>
</evidence>
<protein>
    <recommendedName>
        <fullName evidence="2">receptor protein-tyrosine kinase</fullName>
        <ecNumber evidence="2">2.7.10.1</ecNumber>
    </recommendedName>
</protein>
<dbReference type="InterPro" id="IPR050122">
    <property type="entry name" value="RTK"/>
</dbReference>
<evidence type="ECO:0000313" key="16">
    <source>
        <dbReference type="EMBL" id="MBN3280989.1"/>
    </source>
</evidence>
<feature type="non-terminal residue" evidence="16">
    <location>
        <position position="1"/>
    </location>
</feature>
<evidence type="ECO:0000256" key="6">
    <source>
        <dbReference type="ARBA" id="ARBA00022777"/>
    </source>
</evidence>
<dbReference type="EMBL" id="JAAWVQ010103834">
    <property type="protein sequence ID" value="MBN3280989.1"/>
    <property type="molecule type" value="Genomic_DNA"/>
</dbReference>
<dbReference type="InterPro" id="IPR001245">
    <property type="entry name" value="Ser-Thr/Tyr_kinase_cat_dom"/>
</dbReference>
<feature type="compositionally biased region" description="Basic and acidic residues" evidence="12">
    <location>
        <begin position="822"/>
        <end position="832"/>
    </location>
</feature>
<evidence type="ECO:0000256" key="2">
    <source>
        <dbReference type="ARBA" id="ARBA00011902"/>
    </source>
</evidence>
<dbReference type="SMART" id="SM00060">
    <property type="entry name" value="FN3"/>
    <property type="match status" value="3"/>
</dbReference>
<evidence type="ECO:0000256" key="12">
    <source>
        <dbReference type="SAM" id="MobiDB-lite"/>
    </source>
</evidence>
<dbReference type="PANTHER" id="PTHR24416:SF338">
    <property type="entry name" value="INSULIN RECEPTOR-RELATED PROTEIN"/>
    <property type="match status" value="1"/>
</dbReference>
<evidence type="ECO:0000256" key="5">
    <source>
        <dbReference type="ARBA" id="ARBA00022741"/>
    </source>
</evidence>
<feature type="domain" description="Fibronectin type-III" evidence="15">
    <location>
        <begin position="123"/>
        <end position="228"/>
    </location>
</feature>
<evidence type="ECO:0000256" key="4">
    <source>
        <dbReference type="ARBA" id="ARBA00022679"/>
    </source>
</evidence>
<name>A0ABS2Y2W6_POLSP</name>
<feature type="domain" description="Fibronectin type-III" evidence="15">
    <location>
        <begin position="350"/>
        <end position="450"/>
    </location>
</feature>
<feature type="non-terminal residue" evidence="16">
    <location>
        <position position="832"/>
    </location>
</feature>
<evidence type="ECO:0000256" key="3">
    <source>
        <dbReference type="ARBA" id="ARBA00022553"/>
    </source>
</evidence>
<dbReference type="Proteomes" id="UP001166093">
    <property type="component" value="Unassembled WGS sequence"/>
</dbReference>
<evidence type="ECO:0000313" key="17">
    <source>
        <dbReference type="Proteomes" id="UP001166093"/>
    </source>
</evidence>
<feature type="transmembrane region" description="Helical" evidence="13">
    <location>
        <begin position="457"/>
        <end position="480"/>
    </location>
</feature>
<dbReference type="InterPro" id="IPR011009">
    <property type="entry name" value="Kinase-like_dom_sf"/>
</dbReference>
<keyword evidence="4" id="KW-0808">Transferase</keyword>
<feature type="compositionally biased region" description="Polar residues" evidence="12">
    <location>
        <begin position="271"/>
        <end position="289"/>
    </location>
</feature>
<keyword evidence="6" id="KW-0418">Kinase</keyword>